<evidence type="ECO:0000256" key="2">
    <source>
        <dbReference type="ARBA" id="ARBA00022617"/>
    </source>
</evidence>
<protein>
    <submittedName>
        <fullName evidence="5">Cyanoglobin Hemoglobin-like protein HbN</fullName>
    </submittedName>
</protein>
<gene>
    <name evidence="5" type="ORF">NSPZN2_10868</name>
</gene>
<dbReference type="RefSeq" id="WP_246507409.1">
    <property type="nucleotide sequence ID" value="NZ_CAJNBJ010000001.1"/>
</dbReference>
<evidence type="ECO:0000256" key="3">
    <source>
        <dbReference type="ARBA" id="ARBA00022723"/>
    </source>
</evidence>
<keyword evidence="3" id="KW-0479">Metal-binding</keyword>
<dbReference type="CDD" id="cd00454">
    <property type="entry name" value="TrHb1_N"/>
    <property type="match status" value="1"/>
</dbReference>
<dbReference type="InterPro" id="IPR009050">
    <property type="entry name" value="Globin-like_sf"/>
</dbReference>
<evidence type="ECO:0000313" key="5">
    <source>
        <dbReference type="EMBL" id="CAE6703841.1"/>
    </source>
</evidence>
<comment type="caution">
    <text evidence="5">The sequence shown here is derived from an EMBL/GenBank/DDBJ whole genome shotgun (WGS) entry which is preliminary data.</text>
</comment>
<keyword evidence="1" id="KW-0813">Transport</keyword>
<keyword evidence="2" id="KW-0349">Heme</keyword>
<keyword evidence="4" id="KW-0408">Iron</keyword>
<dbReference type="EMBL" id="CAJNBJ010000001">
    <property type="protein sequence ID" value="CAE6703841.1"/>
    <property type="molecule type" value="Genomic_DNA"/>
</dbReference>
<evidence type="ECO:0000256" key="4">
    <source>
        <dbReference type="ARBA" id="ARBA00023004"/>
    </source>
</evidence>
<keyword evidence="6" id="KW-1185">Reference proteome</keyword>
<name>A0ABM8QLT5_9BACT</name>
<evidence type="ECO:0000313" key="6">
    <source>
        <dbReference type="Proteomes" id="UP000675880"/>
    </source>
</evidence>
<reference evidence="5 6" key="1">
    <citation type="submission" date="2021-02" db="EMBL/GenBank/DDBJ databases">
        <authorList>
            <person name="Han P."/>
        </authorList>
    </citation>
    <scope>NUCLEOTIDE SEQUENCE [LARGE SCALE GENOMIC DNA]</scope>
    <source>
        <strain evidence="5">Candidatus Nitrospira sp. ZN2</strain>
    </source>
</reference>
<dbReference type="PROSITE" id="PS51257">
    <property type="entry name" value="PROKAR_LIPOPROTEIN"/>
    <property type="match status" value="1"/>
</dbReference>
<evidence type="ECO:0000256" key="1">
    <source>
        <dbReference type="ARBA" id="ARBA00022448"/>
    </source>
</evidence>
<dbReference type="SUPFAM" id="SSF46458">
    <property type="entry name" value="Globin-like"/>
    <property type="match status" value="1"/>
</dbReference>
<accession>A0ABM8QLT5</accession>
<dbReference type="InterPro" id="IPR012292">
    <property type="entry name" value="Globin/Proto"/>
</dbReference>
<dbReference type="Pfam" id="PF01152">
    <property type="entry name" value="Bac_globin"/>
    <property type="match status" value="1"/>
</dbReference>
<proteinExistence type="predicted"/>
<dbReference type="Proteomes" id="UP000675880">
    <property type="component" value="Unassembled WGS sequence"/>
</dbReference>
<dbReference type="Gene3D" id="1.10.490.10">
    <property type="entry name" value="Globins"/>
    <property type="match status" value="1"/>
</dbReference>
<organism evidence="5 6">
    <name type="scientific">Nitrospira defluvii</name>
    <dbReference type="NCBI Taxonomy" id="330214"/>
    <lineage>
        <taxon>Bacteria</taxon>
        <taxon>Pseudomonadati</taxon>
        <taxon>Nitrospirota</taxon>
        <taxon>Nitrospiria</taxon>
        <taxon>Nitrospirales</taxon>
        <taxon>Nitrospiraceae</taxon>
        <taxon>Nitrospira</taxon>
    </lineage>
</organism>
<dbReference type="InterPro" id="IPR001486">
    <property type="entry name" value="Hemoglobin_trunc"/>
</dbReference>
<sequence>MMAGKLYGMGVVVLGVAGVLVGCADTGSVKGAAQPTAGATAAKSLYDRLGGKPAITAVVDQFVANVAADKRINNRFASTDIPKLKGHLVDQVCQATGGPCTYQGRDMKRTHLGMQISSADFEALVQDLVAALDAFHVPVGEKSELLAMLGSMKKDIVELP</sequence>